<dbReference type="KEGG" id="pko:PKOR_23125"/>
<feature type="domain" description="HTH cro/C1-type" evidence="1">
    <location>
        <begin position="45"/>
        <end position="90"/>
    </location>
</feature>
<name>A0A0E3ZJP7_9BACT</name>
<dbReference type="OrthoDB" id="1041855at2"/>
<dbReference type="STRING" id="400092.PKOR_23125"/>
<protein>
    <submittedName>
        <fullName evidence="2">XRE family transcriptional regulator</fullName>
    </submittedName>
</protein>
<dbReference type="HOGENOM" id="CLU_066192_20_0_10"/>
<dbReference type="PROSITE" id="PS50943">
    <property type="entry name" value="HTH_CROC1"/>
    <property type="match status" value="1"/>
</dbReference>
<dbReference type="EMBL" id="CP009621">
    <property type="protein sequence ID" value="AKD05398.1"/>
    <property type="molecule type" value="Genomic_DNA"/>
</dbReference>
<accession>A0A0E3ZJP7</accession>
<dbReference type="GO" id="GO:0003677">
    <property type="term" value="F:DNA binding"/>
    <property type="evidence" value="ECO:0007669"/>
    <property type="project" value="InterPro"/>
</dbReference>
<dbReference type="SUPFAM" id="SSF47413">
    <property type="entry name" value="lambda repressor-like DNA-binding domains"/>
    <property type="match status" value="1"/>
</dbReference>
<gene>
    <name evidence="2" type="ORF">PKOR_23125</name>
</gene>
<dbReference type="InterPro" id="IPR001387">
    <property type="entry name" value="Cro/C1-type_HTH"/>
</dbReference>
<dbReference type="Gene3D" id="1.10.260.40">
    <property type="entry name" value="lambda repressor-like DNA-binding domains"/>
    <property type="match status" value="1"/>
</dbReference>
<reference evidence="2 3" key="1">
    <citation type="journal article" date="2015" name="Sci. Rep.">
        <title>Unraveling adaptation of Pontibacter korlensis to radiation and infertility in desert through complete genome and comparative transcriptomic analysis.</title>
        <authorList>
            <person name="Dai J."/>
            <person name="Dai W."/>
            <person name="Qiu C."/>
            <person name="Yang Z."/>
            <person name="Zhang Y."/>
            <person name="Zhou M."/>
            <person name="Zhang L."/>
            <person name="Fang C."/>
            <person name="Gao Q."/>
            <person name="Yang Q."/>
            <person name="Li X."/>
            <person name="Wang Z."/>
            <person name="Wang Z."/>
            <person name="Jia Z."/>
            <person name="Chen X."/>
        </authorList>
    </citation>
    <scope>NUCLEOTIDE SEQUENCE [LARGE SCALE GENOMIC DNA]</scope>
    <source>
        <strain evidence="2 3">X14-1T</strain>
    </source>
</reference>
<organism evidence="2 3">
    <name type="scientific">Pontibacter korlensis</name>
    <dbReference type="NCBI Taxonomy" id="400092"/>
    <lineage>
        <taxon>Bacteria</taxon>
        <taxon>Pseudomonadati</taxon>
        <taxon>Bacteroidota</taxon>
        <taxon>Cytophagia</taxon>
        <taxon>Cytophagales</taxon>
        <taxon>Hymenobacteraceae</taxon>
        <taxon>Pontibacter</taxon>
    </lineage>
</organism>
<dbReference type="AlphaFoldDB" id="A0A0E3ZJP7"/>
<dbReference type="CDD" id="cd00093">
    <property type="entry name" value="HTH_XRE"/>
    <property type="match status" value="1"/>
</dbReference>
<dbReference type="PATRIC" id="fig|400092.3.peg.5100"/>
<dbReference type="RefSeq" id="WP_046313797.1">
    <property type="nucleotide sequence ID" value="NZ_CBCSCY010000094.1"/>
</dbReference>
<sequence length="103" mass="11894">MKGKDKQREVSSWADIKNRVYGVKGTERRDNLDREFESFKIGLELKKAREARHLTQQELGEIIDKKRTYISRVENDGSNLTLKTLFDIVEKGLGGKVKISIEL</sequence>
<evidence type="ECO:0000259" key="1">
    <source>
        <dbReference type="PROSITE" id="PS50943"/>
    </source>
</evidence>
<dbReference type="Proteomes" id="UP000033109">
    <property type="component" value="Chromosome"/>
</dbReference>
<dbReference type="Pfam" id="PF01381">
    <property type="entry name" value="HTH_3"/>
    <property type="match status" value="1"/>
</dbReference>
<dbReference type="InterPro" id="IPR010982">
    <property type="entry name" value="Lambda_DNA-bd_dom_sf"/>
</dbReference>
<evidence type="ECO:0000313" key="2">
    <source>
        <dbReference type="EMBL" id="AKD05398.1"/>
    </source>
</evidence>
<evidence type="ECO:0000313" key="3">
    <source>
        <dbReference type="Proteomes" id="UP000033109"/>
    </source>
</evidence>
<proteinExistence type="predicted"/>
<keyword evidence="3" id="KW-1185">Reference proteome</keyword>
<dbReference type="SMART" id="SM00530">
    <property type="entry name" value="HTH_XRE"/>
    <property type="match status" value="1"/>
</dbReference>